<organism evidence="1">
    <name type="scientific">Rhizophora mucronata</name>
    <name type="common">Asiatic mangrove</name>
    <dbReference type="NCBI Taxonomy" id="61149"/>
    <lineage>
        <taxon>Eukaryota</taxon>
        <taxon>Viridiplantae</taxon>
        <taxon>Streptophyta</taxon>
        <taxon>Embryophyta</taxon>
        <taxon>Tracheophyta</taxon>
        <taxon>Spermatophyta</taxon>
        <taxon>Magnoliopsida</taxon>
        <taxon>eudicotyledons</taxon>
        <taxon>Gunneridae</taxon>
        <taxon>Pentapetalae</taxon>
        <taxon>rosids</taxon>
        <taxon>fabids</taxon>
        <taxon>Malpighiales</taxon>
        <taxon>Rhizophoraceae</taxon>
        <taxon>Rhizophora</taxon>
    </lineage>
</organism>
<name>A0A2P2PBX3_RHIMU</name>
<sequence>MAFTEVNIPTHMASRTKNCIFKPQISVSPTLCHQENPEKIRDNKCKRRN</sequence>
<dbReference type="EMBL" id="GGEC01071733">
    <property type="protein sequence ID" value="MBX52217.1"/>
    <property type="molecule type" value="Transcribed_RNA"/>
</dbReference>
<reference evidence="1" key="1">
    <citation type="submission" date="2018-02" db="EMBL/GenBank/DDBJ databases">
        <title>Rhizophora mucronata_Transcriptome.</title>
        <authorList>
            <person name="Meera S.P."/>
            <person name="Sreeshan A."/>
            <person name="Augustine A."/>
        </authorList>
    </citation>
    <scope>NUCLEOTIDE SEQUENCE</scope>
    <source>
        <tissue evidence="1">Leaf</tissue>
    </source>
</reference>
<evidence type="ECO:0000313" key="1">
    <source>
        <dbReference type="EMBL" id="MBX52217.1"/>
    </source>
</evidence>
<proteinExistence type="predicted"/>
<dbReference type="AlphaFoldDB" id="A0A2P2PBX3"/>
<accession>A0A2P2PBX3</accession>
<protein>
    <submittedName>
        <fullName evidence="1">Uncharacterized protein</fullName>
    </submittedName>
</protein>